<feature type="transmembrane region" description="Helical" evidence="5">
    <location>
        <begin position="118"/>
        <end position="140"/>
    </location>
</feature>
<evidence type="ECO:0000256" key="4">
    <source>
        <dbReference type="ARBA" id="ARBA00023136"/>
    </source>
</evidence>
<evidence type="ECO:0000256" key="2">
    <source>
        <dbReference type="ARBA" id="ARBA00022692"/>
    </source>
</evidence>
<comment type="subcellular location">
    <subcellularLocation>
        <location evidence="1">Membrane</location>
        <topology evidence="1">Multi-pass membrane protein</topology>
    </subcellularLocation>
</comment>
<evidence type="ECO:0000256" key="1">
    <source>
        <dbReference type="ARBA" id="ARBA00004141"/>
    </source>
</evidence>
<keyword evidence="3 5" id="KW-1133">Transmembrane helix</keyword>
<gene>
    <name evidence="7" type="primary">nad2</name>
</gene>
<feature type="transmembrane region" description="Helical" evidence="5">
    <location>
        <begin position="290"/>
        <end position="309"/>
    </location>
</feature>
<feature type="transmembrane region" description="Helical" evidence="5">
    <location>
        <begin position="329"/>
        <end position="354"/>
    </location>
</feature>
<feature type="domain" description="NADH:quinone oxidoreductase/Mrp antiporter transmembrane" evidence="6">
    <location>
        <begin position="80"/>
        <end position="374"/>
    </location>
</feature>
<keyword evidence="4 5" id="KW-0472">Membrane</keyword>
<keyword evidence="7" id="KW-0560">Oxidoreductase</keyword>
<accession>M1K523</accession>
<dbReference type="InterPro" id="IPR001750">
    <property type="entry name" value="ND/Mrp_TM"/>
</dbReference>
<organism evidence="7">
    <name type="scientific">Ministeria vibrans</name>
    <name type="common">Bacterivorous amoeba</name>
    <dbReference type="NCBI Taxonomy" id="134558"/>
    <lineage>
        <taxon>Eukaryota</taxon>
        <taxon>Filasterea</taxon>
        <taxon>Ministeria</taxon>
    </lineage>
</organism>
<feature type="transmembrane region" description="Helical" evidence="5">
    <location>
        <begin position="360"/>
        <end position="379"/>
    </location>
</feature>
<protein>
    <submittedName>
        <fullName evidence="7">NADH dehydrogenase subunit 2</fullName>
        <ecNumber evidence="7">1.6.5.3</ecNumber>
    </submittedName>
</protein>
<dbReference type="EMBL" id="KC573040">
    <property type="protein sequence ID" value="AGE93709.1"/>
    <property type="molecule type" value="Genomic_DNA"/>
</dbReference>
<evidence type="ECO:0000313" key="7">
    <source>
        <dbReference type="EMBL" id="AGE93709.1"/>
    </source>
</evidence>
<feature type="transmembrane region" description="Helical" evidence="5">
    <location>
        <begin position="86"/>
        <end position="106"/>
    </location>
</feature>
<dbReference type="GO" id="GO:0016491">
    <property type="term" value="F:oxidoreductase activity"/>
    <property type="evidence" value="ECO:0007669"/>
    <property type="project" value="UniProtKB-KW"/>
</dbReference>
<sequence length="451" mass="52767">MSIIVGVYSYYIDGKENSDRHAILNKTLGWIIGITLINFNNWLILIGGLMILTIVLKVKESEWVFLVLINILGIIIMINSKEILSFYLSIEIQSLSTVLLISYKYKKEGKRIEATLKYFFLSGLNSCIILLGLIQIWMNTGLDNWIELEIYLDIEKWETIGFKVLIFGLFFKLGAAPLHYWIVDVYEAAQKWIVKFLATIPKVAVIQFLSMRMMILYAHWNVIYGQTFYWIGMIISLWSSVIGAIQGLNQRNLWRLMGYSTIMNNGFIILGIYCFNWVNNLNNEILTLYMGVYAITIIGIFYILMWYNIEKLEDLLRLNTYREIEKITLTILLFSLIGIPPLLGFFSKALIMVTAIESNMYWFLCWILVTSVISSYYYLRIIEQLTLDNRGWTEFNKFSSLKKGGILKLGKQEKWTIKILMSQIRLKNKYELEVIWLSQILFFTIFGWILI</sequence>
<feature type="transmembrane region" description="Helical" evidence="5">
    <location>
        <begin position="28"/>
        <end position="56"/>
    </location>
</feature>
<evidence type="ECO:0000256" key="3">
    <source>
        <dbReference type="ARBA" id="ARBA00022989"/>
    </source>
</evidence>
<feature type="transmembrane region" description="Helical" evidence="5">
    <location>
        <begin position="430"/>
        <end position="450"/>
    </location>
</feature>
<evidence type="ECO:0000256" key="5">
    <source>
        <dbReference type="SAM" id="Phobius"/>
    </source>
</evidence>
<name>M1K523_MINVI</name>
<reference evidence="7" key="1">
    <citation type="submission" date="2012-12" db="EMBL/GenBank/DDBJ databases">
        <authorList>
            <person name="Lang B.F."/>
        </authorList>
    </citation>
    <scope>NUCLEOTIDE SEQUENCE</scope>
    <source>
        <strain evidence="7">ATCC 50519</strain>
    </source>
</reference>
<proteinExistence type="predicted"/>
<dbReference type="AlphaFoldDB" id="M1K523"/>
<keyword evidence="7" id="KW-0496">Mitochondrion</keyword>
<feature type="transmembrane region" description="Helical" evidence="5">
    <location>
        <begin position="160"/>
        <end position="180"/>
    </location>
</feature>
<feature type="transmembrane region" description="Helical" evidence="5">
    <location>
        <begin position="227"/>
        <end position="245"/>
    </location>
</feature>
<keyword evidence="2 5" id="KW-0812">Transmembrane</keyword>
<dbReference type="GO" id="GO:0016020">
    <property type="term" value="C:membrane"/>
    <property type="evidence" value="ECO:0007669"/>
    <property type="project" value="UniProtKB-SubCell"/>
</dbReference>
<dbReference type="PANTHER" id="PTHR22773">
    <property type="entry name" value="NADH DEHYDROGENASE"/>
    <property type="match status" value="1"/>
</dbReference>
<feature type="transmembrane region" description="Helical" evidence="5">
    <location>
        <begin position="192"/>
        <end position="215"/>
    </location>
</feature>
<geneLocation type="mitochondrion" evidence="7"/>
<evidence type="ECO:0000259" key="6">
    <source>
        <dbReference type="Pfam" id="PF00361"/>
    </source>
</evidence>
<dbReference type="Pfam" id="PF00361">
    <property type="entry name" value="Proton_antipo_M"/>
    <property type="match status" value="1"/>
</dbReference>
<feature type="transmembrane region" description="Helical" evidence="5">
    <location>
        <begin position="63"/>
        <end position="80"/>
    </location>
</feature>
<feature type="transmembrane region" description="Helical" evidence="5">
    <location>
        <begin position="257"/>
        <end position="278"/>
    </location>
</feature>
<dbReference type="EC" id="1.6.5.3" evidence="7"/>